<feature type="region of interest" description="Disordered" evidence="1">
    <location>
        <begin position="205"/>
        <end position="226"/>
    </location>
</feature>
<reference evidence="2 3" key="1">
    <citation type="submission" date="2017-03" db="EMBL/GenBank/DDBJ databases">
        <title>Genome of the blue death feigning beetle - Asbolus verrucosus.</title>
        <authorList>
            <person name="Rider S.D."/>
        </authorList>
    </citation>
    <scope>NUCLEOTIDE SEQUENCE [LARGE SCALE GENOMIC DNA]</scope>
    <source>
        <strain evidence="2">Butters</strain>
        <tissue evidence="2">Head and leg muscle</tissue>
    </source>
</reference>
<feature type="compositionally biased region" description="Basic and acidic residues" evidence="1">
    <location>
        <begin position="17"/>
        <end position="33"/>
    </location>
</feature>
<feature type="compositionally biased region" description="Polar residues" evidence="1">
    <location>
        <begin position="34"/>
        <end position="43"/>
    </location>
</feature>
<evidence type="ECO:0000313" key="3">
    <source>
        <dbReference type="Proteomes" id="UP000292052"/>
    </source>
</evidence>
<dbReference type="EMBL" id="QDEB01095848">
    <property type="protein sequence ID" value="RZC32614.1"/>
    <property type="molecule type" value="Genomic_DNA"/>
</dbReference>
<dbReference type="AlphaFoldDB" id="A0A482VIY5"/>
<accession>A0A482VIY5</accession>
<dbReference type="OrthoDB" id="6774504at2759"/>
<feature type="compositionally biased region" description="Polar residues" evidence="1">
    <location>
        <begin position="1"/>
        <end position="13"/>
    </location>
</feature>
<organism evidence="2 3">
    <name type="scientific">Asbolus verrucosus</name>
    <name type="common">Desert ironclad beetle</name>
    <dbReference type="NCBI Taxonomy" id="1661398"/>
    <lineage>
        <taxon>Eukaryota</taxon>
        <taxon>Metazoa</taxon>
        <taxon>Ecdysozoa</taxon>
        <taxon>Arthropoda</taxon>
        <taxon>Hexapoda</taxon>
        <taxon>Insecta</taxon>
        <taxon>Pterygota</taxon>
        <taxon>Neoptera</taxon>
        <taxon>Endopterygota</taxon>
        <taxon>Coleoptera</taxon>
        <taxon>Polyphaga</taxon>
        <taxon>Cucujiformia</taxon>
        <taxon>Tenebrionidae</taxon>
        <taxon>Pimeliinae</taxon>
        <taxon>Asbolus</taxon>
    </lineage>
</organism>
<evidence type="ECO:0008006" key="4">
    <source>
        <dbReference type="Google" id="ProtNLM"/>
    </source>
</evidence>
<evidence type="ECO:0000313" key="2">
    <source>
        <dbReference type="EMBL" id="RZC32614.1"/>
    </source>
</evidence>
<dbReference type="Proteomes" id="UP000292052">
    <property type="component" value="Unassembled WGS sequence"/>
</dbReference>
<feature type="non-terminal residue" evidence="2">
    <location>
        <position position="481"/>
    </location>
</feature>
<evidence type="ECO:0000256" key="1">
    <source>
        <dbReference type="SAM" id="MobiDB-lite"/>
    </source>
</evidence>
<feature type="region of interest" description="Disordered" evidence="1">
    <location>
        <begin position="160"/>
        <end position="183"/>
    </location>
</feature>
<protein>
    <recommendedName>
        <fullName evidence="4">UBZ4-type domain-containing protein</fullName>
    </recommendedName>
</protein>
<gene>
    <name evidence="2" type="ORF">BDFB_005572</name>
</gene>
<comment type="caution">
    <text evidence="2">The sequence shown here is derived from an EMBL/GenBank/DDBJ whole genome shotgun (WGS) entry which is preliminary data.</text>
</comment>
<name>A0A482VIY5_ASBVE</name>
<sequence length="481" mass="55240">MDLQTAINNSKDTASLEEEKREYVRQAEEEMQKLDTSNITSPSPEKPNEEKSFTFTRSKSPIDIFEIEQELLPGKKKFEITFQDMLKSSKDSLEIIYHNPIYELPIPTNPRYQKYSIQERAKLLYDYHSKISELQSRLAKKSLHRAPYSKPILPSNKCKTSLVKNSQDEEETIEEPSSQMSPQEFYVSRAGRQVKRKIYTEDTEVDSDPDFTSVKKNKSNHSESNTKITIDTPYVPEENHNVEKSASKVVKAKKDTPRRALPLSTKKMGRAEVLFENLINEGAKMKRKQKEMDSFEKTLPNLDESEEDKLLMDDDSLVKESPAEANEENFIRKRVVPPLPGRKPIRSKKQITQEDFDKIDIVPATPPGSPVLKQYTNLNRSLDITKSASKAAKSKENLLSDETSLTKLEKRDCPICGRKFLQSEIEHHASTCGIEDEIEEFPENSSEQLERITCHLCDKVFILNTNYEVHVKQCIAKTITD</sequence>
<proteinExistence type="predicted"/>
<keyword evidence="3" id="KW-1185">Reference proteome</keyword>
<feature type="region of interest" description="Disordered" evidence="1">
    <location>
        <begin position="1"/>
        <end position="54"/>
    </location>
</feature>